<dbReference type="EMBL" id="VDCV01000005">
    <property type="protein sequence ID" value="KAB5557144.1"/>
    <property type="molecule type" value="Genomic_DNA"/>
</dbReference>
<proteinExistence type="predicted"/>
<gene>
    <name evidence="1" type="ORF">DKX38_008053</name>
</gene>
<name>A0A5N5MPW7_9ROSI</name>
<organism evidence="1 2">
    <name type="scientific">Salix brachista</name>
    <dbReference type="NCBI Taxonomy" id="2182728"/>
    <lineage>
        <taxon>Eukaryota</taxon>
        <taxon>Viridiplantae</taxon>
        <taxon>Streptophyta</taxon>
        <taxon>Embryophyta</taxon>
        <taxon>Tracheophyta</taxon>
        <taxon>Spermatophyta</taxon>
        <taxon>Magnoliopsida</taxon>
        <taxon>eudicotyledons</taxon>
        <taxon>Gunneridae</taxon>
        <taxon>Pentapetalae</taxon>
        <taxon>rosids</taxon>
        <taxon>fabids</taxon>
        <taxon>Malpighiales</taxon>
        <taxon>Salicaceae</taxon>
        <taxon>Saliceae</taxon>
        <taxon>Salix</taxon>
    </lineage>
</organism>
<evidence type="ECO:0000313" key="2">
    <source>
        <dbReference type="Proteomes" id="UP000326939"/>
    </source>
</evidence>
<dbReference type="AlphaFoldDB" id="A0A5N5MPW7"/>
<keyword evidence="2" id="KW-1185">Reference proteome</keyword>
<comment type="caution">
    <text evidence="1">The sequence shown here is derived from an EMBL/GenBank/DDBJ whole genome shotgun (WGS) entry which is preliminary data.</text>
</comment>
<reference evidence="2" key="1">
    <citation type="journal article" date="2019" name="Gigascience">
        <title>De novo genome assembly of the endangered Acer yangbiense, a plant species with extremely small populations endemic to Yunnan Province, China.</title>
        <authorList>
            <person name="Yang J."/>
            <person name="Wariss H.M."/>
            <person name="Tao L."/>
            <person name="Zhang R."/>
            <person name="Yun Q."/>
            <person name="Hollingsworth P."/>
            <person name="Dao Z."/>
            <person name="Luo G."/>
            <person name="Guo H."/>
            <person name="Ma Y."/>
            <person name="Sun W."/>
        </authorList>
    </citation>
    <scope>NUCLEOTIDE SEQUENCE [LARGE SCALE GENOMIC DNA]</scope>
    <source>
        <strain evidence="2">cv. br00</strain>
    </source>
</reference>
<sequence length="184" mass="20945">MGNIVLDRADSKSILCALILRGVLHLDEGLCGMVEAKFNDKVEENVVSKEGRIGTESCEICSKRSLVVVVLYVVLHETIEFWKFDALWKVVIARGEEFNSERTINVRNSWHNDKRPCNVRNSTAELGFGCKVKASMMMIWYVALVRRHYGIFFEYLGEILFRVMDGLGGPCPKTLTQDKVDHQC</sequence>
<evidence type="ECO:0000313" key="1">
    <source>
        <dbReference type="EMBL" id="KAB5557144.1"/>
    </source>
</evidence>
<dbReference type="Proteomes" id="UP000326939">
    <property type="component" value="Chromosome 5"/>
</dbReference>
<accession>A0A5N5MPW7</accession>
<protein>
    <submittedName>
        <fullName evidence="1">Uncharacterized protein</fullName>
    </submittedName>
</protein>